<feature type="transmembrane region" description="Helical" evidence="1">
    <location>
        <begin position="365"/>
        <end position="387"/>
    </location>
</feature>
<keyword evidence="3" id="KW-1185">Reference proteome</keyword>
<organism evidence="2 3">
    <name type="scientific">Takifugu flavidus</name>
    <name type="common">sansaifugu</name>
    <dbReference type="NCBI Taxonomy" id="433684"/>
    <lineage>
        <taxon>Eukaryota</taxon>
        <taxon>Metazoa</taxon>
        <taxon>Chordata</taxon>
        <taxon>Craniata</taxon>
        <taxon>Vertebrata</taxon>
        <taxon>Euteleostomi</taxon>
        <taxon>Actinopterygii</taxon>
        <taxon>Neopterygii</taxon>
        <taxon>Teleostei</taxon>
        <taxon>Neoteleostei</taxon>
        <taxon>Acanthomorphata</taxon>
        <taxon>Eupercaria</taxon>
        <taxon>Tetraodontiformes</taxon>
        <taxon>Tetradontoidea</taxon>
        <taxon>Tetraodontidae</taxon>
        <taxon>Takifugu</taxon>
    </lineage>
</organism>
<protein>
    <submittedName>
        <fullName evidence="2">Uncharacterized protein</fullName>
    </submittedName>
</protein>
<evidence type="ECO:0000313" key="3">
    <source>
        <dbReference type="Proteomes" id="UP000324091"/>
    </source>
</evidence>
<dbReference type="PANTHER" id="PTHR34488:SF1">
    <property type="entry name" value="SI:CH211-245H14.1-RELATED"/>
    <property type="match status" value="1"/>
</dbReference>
<reference evidence="2 3" key="1">
    <citation type="submission" date="2019-04" db="EMBL/GenBank/DDBJ databases">
        <title>Chromosome genome assembly for Takifugu flavidus.</title>
        <authorList>
            <person name="Xiao S."/>
        </authorList>
    </citation>
    <scope>NUCLEOTIDE SEQUENCE [LARGE SCALE GENOMIC DNA]</scope>
    <source>
        <strain evidence="2">HTHZ2018</strain>
        <tissue evidence="2">Muscle</tissue>
    </source>
</reference>
<dbReference type="Proteomes" id="UP000324091">
    <property type="component" value="Chromosome 19"/>
</dbReference>
<name>A0A5C6NPB4_9TELE</name>
<dbReference type="EMBL" id="RHFK02000011">
    <property type="protein sequence ID" value="TWW68529.1"/>
    <property type="molecule type" value="Genomic_DNA"/>
</dbReference>
<evidence type="ECO:0000313" key="2">
    <source>
        <dbReference type="EMBL" id="TWW68529.1"/>
    </source>
</evidence>
<comment type="caution">
    <text evidence="2">The sequence shown here is derived from an EMBL/GenBank/DDBJ whole genome shotgun (WGS) entry which is preliminary data.</text>
</comment>
<keyword evidence="1" id="KW-0812">Transmembrane</keyword>
<dbReference type="AlphaFoldDB" id="A0A5C6NPB4"/>
<sequence length="470" mass="52576">MTDVVSTSVRRKKWREYWKVKASHIQEGALFSLVSVWQISQEDFKDIIIQELTWKKFYVHLAGCTGGAHLHIVDLLKQLNQSEVFSPEESDYIVVFCPVRSHIRTDISVALETVPALKPTILVVLHHTFDPNSVEADSKRQVCNRLPDLLLTVDCLFNEGKLLSSKHNKAAYMEIIKLIATSYQGYANKRADYRSSLETSASLSTPCSIKQAPQVYRNDIAWDQIQKSVNISIPEPSSTKAVVDYLVNHKGLMAGIVVVIVLVILVIVIVNSTAVKVRRPVCRDHPNSFKDKRTIRDRIKTEIDEALEGLPDNKAVILVVMHHTFDPDLVIVESRLQELPRTSASLSTPCSIKAGSSDLVNHKGLMAVIAVGILLVILVIVIVNSTAGKADSKRQVCNRLPDLLLTVDCLFNEGKLLSSKHNKAAYMEIIRLIATSYQGYANKPPSYYGINISRNHLSNTNNPPYFSEQR</sequence>
<accession>A0A5C6NPB4</accession>
<dbReference type="PANTHER" id="PTHR34488">
    <property type="entry name" value="SI:CH211-245H14.1-RELATED"/>
    <property type="match status" value="1"/>
</dbReference>
<feature type="transmembrane region" description="Helical" evidence="1">
    <location>
        <begin position="251"/>
        <end position="270"/>
    </location>
</feature>
<proteinExistence type="predicted"/>
<keyword evidence="1" id="KW-1133">Transmembrane helix</keyword>
<keyword evidence="1" id="KW-0472">Membrane</keyword>
<gene>
    <name evidence="2" type="ORF">D4764_19G0003270</name>
</gene>
<evidence type="ECO:0000256" key="1">
    <source>
        <dbReference type="SAM" id="Phobius"/>
    </source>
</evidence>